<dbReference type="SMART" id="SM00421">
    <property type="entry name" value="HTH_LUXR"/>
    <property type="match status" value="1"/>
</dbReference>
<dbReference type="Pfam" id="PF00196">
    <property type="entry name" value="GerE"/>
    <property type="match status" value="1"/>
</dbReference>
<keyword evidence="2" id="KW-0238">DNA-binding</keyword>
<dbReference type="GO" id="GO:0003677">
    <property type="term" value="F:DNA binding"/>
    <property type="evidence" value="ECO:0007669"/>
    <property type="project" value="UniProtKB-KW"/>
</dbReference>
<accession>A0A7C9N9Z8</accession>
<comment type="caution">
    <text evidence="5">The sequence shown here is derived from an EMBL/GenBank/DDBJ whole genome shotgun (WGS) entry which is preliminary data.</text>
</comment>
<dbReference type="InterPro" id="IPR016032">
    <property type="entry name" value="Sig_transdc_resp-reg_C-effctor"/>
</dbReference>
<dbReference type="PROSITE" id="PS50043">
    <property type="entry name" value="HTH_LUXR_2"/>
    <property type="match status" value="1"/>
</dbReference>
<sequence length="267" mass="27069">MLLSVFTLAVLAVGLAIIAIRSFNFEVTPDWAEAAMEATAGDGAGDAAGGKGAGLAAGGEGGVGLAAGGLQVGGVGLGGAGNAEHGLGAGLVAGRTAVGLPVSTAAAPDGAGNAERVLSAAEPSRFVQAGFDGAEGVEGALRSADGIARPAGPEHVRAVQGHDKARLTVHASACVAERAPSEERGIPEEVLGRIAVDHGLTVRETQILVYAFRGYSLQHIADLDVVSLNTVKSHWKNLYRKLDVHTRQELIDLVEARLIDGMPPSRP</sequence>
<dbReference type="EMBL" id="QWKH01000007">
    <property type="protein sequence ID" value="NBI33803.1"/>
    <property type="molecule type" value="Genomic_DNA"/>
</dbReference>
<dbReference type="PANTHER" id="PTHR44688">
    <property type="entry name" value="DNA-BINDING TRANSCRIPTIONAL ACTIVATOR DEVR_DOSR"/>
    <property type="match status" value="1"/>
</dbReference>
<keyword evidence="3" id="KW-0804">Transcription</keyword>
<dbReference type="SUPFAM" id="SSF46894">
    <property type="entry name" value="C-terminal effector domain of the bipartite response regulators"/>
    <property type="match status" value="1"/>
</dbReference>
<evidence type="ECO:0000256" key="2">
    <source>
        <dbReference type="ARBA" id="ARBA00023125"/>
    </source>
</evidence>
<evidence type="ECO:0000313" key="5">
    <source>
        <dbReference type="EMBL" id="NBI33803.1"/>
    </source>
</evidence>
<organism evidence="5">
    <name type="scientific">Muribaculaceae bacterium Z82</name>
    <dbReference type="NCBI Taxonomy" id="2304548"/>
    <lineage>
        <taxon>Bacteria</taxon>
        <taxon>Pseudomonadati</taxon>
        <taxon>Bacteroidota</taxon>
        <taxon>Bacteroidia</taxon>
        <taxon>Bacteroidales</taxon>
        <taxon>Muribaculaceae</taxon>
    </lineage>
</organism>
<dbReference type="CDD" id="cd06170">
    <property type="entry name" value="LuxR_C_like"/>
    <property type="match status" value="1"/>
</dbReference>
<dbReference type="GO" id="GO:0006355">
    <property type="term" value="P:regulation of DNA-templated transcription"/>
    <property type="evidence" value="ECO:0007669"/>
    <property type="project" value="InterPro"/>
</dbReference>
<evidence type="ECO:0000256" key="1">
    <source>
        <dbReference type="ARBA" id="ARBA00023015"/>
    </source>
</evidence>
<name>A0A7C9N9Z8_9BACT</name>
<evidence type="ECO:0000256" key="3">
    <source>
        <dbReference type="ARBA" id="ARBA00023163"/>
    </source>
</evidence>
<protein>
    <submittedName>
        <fullName evidence="5">Helix-turn-helix transcriptional regulator</fullName>
    </submittedName>
</protein>
<dbReference type="InterPro" id="IPR036388">
    <property type="entry name" value="WH-like_DNA-bd_sf"/>
</dbReference>
<reference evidence="5" key="1">
    <citation type="submission" date="2018-08" db="EMBL/GenBank/DDBJ databases">
        <title>Murine metabolic-syndrome-specific gut microbial biobank.</title>
        <authorList>
            <person name="Liu C."/>
        </authorList>
    </citation>
    <scope>NUCLEOTIDE SEQUENCE [LARGE SCALE GENOMIC DNA]</scope>
    <source>
        <strain evidence="5">Z82</strain>
    </source>
</reference>
<keyword evidence="1" id="KW-0805">Transcription regulation</keyword>
<gene>
    <name evidence="5" type="ORF">D1639_01880</name>
</gene>
<proteinExistence type="predicted"/>
<feature type="domain" description="HTH luxR-type" evidence="4">
    <location>
        <begin position="193"/>
        <end position="258"/>
    </location>
</feature>
<evidence type="ECO:0000259" key="4">
    <source>
        <dbReference type="PROSITE" id="PS50043"/>
    </source>
</evidence>
<dbReference type="AlphaFoldDB" id="A0A7C9N9Z8"/>
<dbReference type="PANTHER" id="PTHR44688:SF16">
    <property type="entry name" value="DNA-BINDING TRANSCRIPTIONAL ACTIVATOR DEVR_DOSR"/>
    <property type="match status" value="1"/>
</dbReference>
<dbReference type="Gene3D" id="1.10.10.10">
    <property type="entry name" value="Winged helix-like DNA-binding domain superfamily/Winged helix DNA-binding domain"/>
    <property type="match status" value="1"/>
</dbReference>
<dbReference type="InterPro" id="IPR000792">
    <property type="entry name" value="Tscrpt_reg_LuxR_C"/>
</dbReference>
<dbReference type="PRINTS" id="PR00038">
    <property type="entry name" value="HTHLUXR"/>
</dbReference>